<reference evidence="2" key="1">
    <citation type="submission" date="2016-07" db="EMBL/GenBank/DDBJ databases">
        <authorList>
            <consortium name="Pathogen Informatics"/>
        </authorList>
    </citation>
    <scope>NUCLEOTIDE SEQUENCE</scope>
</reference>
<protein>
    <submittedName>
        <fullName evidence="2">VIR protein</fullName>
    </submittedName>
</protein>
<dbReference type="InterPro" id="IPR008780">
    <property type="entry name" value="Plasmodium_Vir"/>
</dbReference>
<dbReference type="VEuPathDB" id="PlasmoDB:PVPAM_130013300"/>
<dbReference type="Proteomes" id="UP000220605">
    <property type="component" value="Unassembled WGS sequence"/>
</dbReference>
<keyword evidence="1" id="KW-1133">Transmembrane helix</keyword>
<dbReference type="VEuPathDB" id="PlasmoDB:PVX_109795"/>
<sequence length="292" mass="34535">MDHEAGEDYYEYVHLFPKYKTKFDEIIEGDNPGNDLSNCQLSAKASFKEHAEYKKQCPKIGKYLTHLNKNEDVYNFVRCRFLNYLLNSEKIYNEIDSHSLSDIIEAYKKLSHLKSRCYINIENIKSNILRELQILYNLYDSFYNIKFETGSDVETSCDNARKCTQYYGENINRCRENREHKFCQNLIDFQKQYNELMKNVSICSDVTNYLPDIEKDNINPITLTSVIVLITLPLAFIFLKFTPLGSWLVKQRIMKKTIIDDINKKNLKLSQNTKYVENDLSKKKYNIQYNTT</sequence>
<gene>
    <name evidence="2" type="ORF">PVP01_0000770</name>
</gene>
<keyword evidence="1" id="KW-0812">Transmembrane</keyword>
<evidence type="ECO:0000256" key="1">
    <source>
        <dbReference type="SAM" id="Phobius"/>
    </source>
</evidence>
<dbReference type="Pfam" id="PF05795">
    <property type="entry name" value="Plasmodium_Vir"/>
    <property type="match status" value="1"/>
</dbReference>
<keyword evidence="1" id="KW-0472">Membrane</keyword>
<evidence type="ECO:0000313" key="2">
    <source>
        <dbReference type="EMBL" id="VUZ99362.1"/>
    </source>
</evidence>
<accession>A0A565A4F0</accession>
<name>A0A565A4F0_PLAVI</name>
<organism evidence="2">
    <name type="scientific">Plasmodium vivax</name>
    <name type="common">malaria parasite P. vivax</name>
    <dbReference type="NCBI Taxonomy" id="5855"/>
    <lineage>
        <taxon>Eukaryota</taxon>
        <taxon>Sar</taxon>
        <taxon>Alveolata</taxon>
        <taxon>Apicomplexa</taxon>
        <taxon>Aconoidasida</taxon>
        <taxon>Haemosporida</taxon>
        <taxon>Plasmodiidae</taxon>
        <taxon>Plasmodium</taxon>
        <taxon>Plasmodium (Plasmodium)</taxon>
    </lineage>
</organism>
<dbReference type="VEuPathDB" id="PlasmoDB:PVP01_0000770"/>
<dbReference type="OrthoDB" id="381216at2759"/>
<dbReference type="AlphaFoldDB" id="A0A565A4F0"/>
<feature type="transmembrane region" description="Helical" evidence="1">
    <location>
        <begin position="226"/>
        <end position="249"/>
    </location>
</feature>
<dbReference type="EMBL" id="FLZR02000001">
    <property type="protein sequence ID" value="VUZ99362.1"/>
    <property type="molecule type" value="Genomic_DNA"/>
</dbReference>
<proteinExistence type="predicted"/>
<dbReference type="VEuPathDB" id="PlasmoDB:PVW1_130006400"/>